<sequence length="76" mass="9109">MLITKYTAILLESARNAESRNAARPTRGIVDADWSSSLESAPRRRRQWRRRHVVHRERLVYQNRRLQLRKLSVLNK</sequence>
<dbReference type="Proteomes" id="UP000838878">
    <property type="component" value="Chromosome 6"/>
</dbReference>
<accession>A0A8J9V833</accession>
<organism evidence="1 2">
    <name type="scientific">Brenthis ino</name>
    <name type="common">lesser marbled fritillary</name>
    <dbReference type="NCBI Taxonomy" id="405034"/>
    <lineage>
        <taxon>Eukaryota</taxon>
        <taxon>Metazoa</taxon>
        <taxon>Ecdysozoa</taxon>
        <taxon>Arthropoda</taxon>
        <taxon>Hexapoda</taxon>
        <taxon>Insecta</taxon>
        <taxon>Pterygota</taxon>
        <taxon>Neoptera</taxon>
        <taxon>Endopterygota</taxon>
        <taxon>Lepidoptera</taxon>
        <taxon>Glossata</taxon>
        <taxon>Ditrysia</taxon>
        <taxon>Papilionoidea</taxon>
        <taxon>Nymphalidae</taxon>
        <taxon>Heliconiinae</taxon>
        <taxon>Argynnini</taxon>
        <taxon>Brenthis</taxon>
    </lineage>
</organism>
<feature type="non-terminal residue" evidence="1">
    <location>
        <position position="76"/>
    </location>
</feature>
<evidence type="ECO:0000313" key="1">
    <source>
        <dbReference type="EMBL" id="CAH0726962.1"/>
    </source>
</evidence>
<dbReference type="EMBL" id="OV170226">
    <property type="protein sequence ID" value="CAH0726962.1"/>
    <property type="molecule type" value="Genomic_DNA"/>
</dbReference>
<name>A0A8J9V833_9NEOP</name>
<dbReference type="AlphaFoldDB" id="A0A8J9V833"/>
<proteinExistence type="predicted"/>
<reference evidence="1" key="1">
    <citation type="submission" date="2021-12" db="EMBL/GenBank/DDBJ databases">
        <authorList>
            <person name="Martin H S."/>
        </authorList>
    </citation>
    <scope>NUCLEOTIDE SEQUENCE</scope>
</reference>
<evidence type="ECO:0000313" key="2">
    <source>
        <dbReference type="Proteomes" id="UP000838878"/>
    </source>
</evidence>
<protein>
    <submittedName>
        <fullName evidence="1">Uncharacterized protein</fullName>
    </submittedName>
</protein>
<keyword evidence="2" id="KW-1185">Reference proteome</keyword>
<gene>
    <name evidence="1" type="ORF">BINO364_LOCUS12363</name>
</gene>